<dbReference type="CDD" id="cd06444">
    <property type="entry name" value="DNA_pol_A"/>
    <property type="match status" value="1"/>
</dbReference>
<dbReference type="Proteomes" id="UP000002218">
    <property type="component" value="Chromosome"/>
</dbReference>
<dbReference type="InterPro" id="IPR002298">
    <property type="entry name" value="DNA_polymerase_A"/>
</dbReference>
<dbReference type="SUPFAM" id="SSF56672">
    <property type="entry name" value="DNA/RNA polymerases"/>
    <property type="match status" value="1"/>
</dbReference>
<feature type="domain" description="DNA-directed DNA polymerase family A palm" evidence="4">
    <location>
        <begin position="307"/>
        <end position="509"/>
    </location>
</feature>
<dbReference type="Gene3D" id="1.10.150.20">
    <property type="entry name" value="5' to 3' exonuclease, C-terminal subdomain"/>
    <property type="match status" value="1"/>
</dbReference>
<dbReference type="EMBL" id="CP001737">
    <property type="protein sequence ID" value="ACV81540.1"/>
    <property type="molecule type" value="Genomic_DNA"/>
</dbReference>
<comment type="catalytic activity">
    <reaction evidence="3">
        <text>DNA(n) + a 2'-deoxyribonucleoside 5'-triphosphate = DNA(n+1) + diphosphate</text>
        <dbReference type="Rhea" id="RHEA:22508"/>
        <dbReference type="Rhea" id="RHEA-COMP:17339"/>
        <dbReference type="Rhea" id="RHEA-COMP:17340"/>
        <dbReference type="ChEBI" id="CHEBI:33019"/>
        <dbReference type="ChEBI" id="CHEBI:61560"/>
        <dbReference type="ChEBI" id="CHEBI:173112"/>
        <dbReference type="EC" id="2.7.7.7"/>
    </reaction>
</comment>
<accession>C8XD50</accession>
<evidence type="ECO:0000256" key="2">
    <source>
        <dbReference type="ARBA" id="ARBA00022705"/>
    </source>
</evidence>
<dbReference type="Gene3D" id="3.30.70.370">
    <property type="match status" value="1"/>
</dbReference>
<keyword evidence="2" id="KW-0235">DNA replication</keyword>
<dbReference type="RefSeq" id="WP_015750345.1">
    <property type="nucleotide sequence ID" value="NC_013235.1"/>
</dbReference>
<gene>
    <name evidence="5" type="ordered locus">Namu_5274</name>
</gene>
<dbReference type="STRING" id="479431.Namu_5274"/>
<evidence type="ECO:0000256" key="3">
    <source>
        <dbReference type="ARBA" id="ARBA00049244"/>
    </source>
</evidence>
<dbReference type="NCBIfam" id="NF011538">
    <property type="entry name" value="PRK14975.1-1"/>
    <property type="match status" value="1"/>
</dbReference>
<evidence type="ECO:0000313" key="6">
    <source>
        <dbReference type="Proteomes" id="UP000002218"/>
    </source>
</evidence>
<reference evidence="6" key="1">
    <citation type="submission" date="2009-09" db="EMBL/GenBank/DDBJ databases">
        <title>The complete genome of Nakamurella multipartita DSM 44233.</title>
        <authorList>
            <consortium name="US DOE Joint Genome Institute (JGI-PGF)"/>
            <person name="Lucas S."/>
            <person name="Copeland A."/>
            <person name="Lapidus A."/>
            <person name="Glavina del Rio T."/>
            <person name="Dalin E."/>
            <person name="Tice H."/>
            <person name="Bruce D."/>
            <person name="Goodwin L."/>
            <person name="Pitluck S."/>
            <person name="Kyrpides N."/>
            <person name="Mavromatis K."/>
            <person name="Ivanova N."/>
            <person name="Ovchinnikova G."/>
            <person name="Sims D."/>
            <person name="Meincke L."/>
            <person name="Brettin T."/>
            <person name="Detter J.C."/>
            <person name="Han C."/>
            <person name="Larimer F."/>
            <person name="Land M."/>
            <person name="Hauser L."/>
            <person name="Markowitz V."/>
            <person name="Cheng J.-F."/>
            <person name="Hugenholtz P."/>
            <person name="Woyke T."/>
            <person name="Wu D."/>
            <person name="Klenk H.-P."/>
            <person name="Eisen J.A."/>
        </authorList>
    </citation>
    <scope>NUCLEOTIDE SEQUENCE [LARGE SCALE GENOMIC DNA]</scope>
    <source>
        <strain evidence="6">ATCC 700099 / DSM 44233 / CIP 104796 / JCM 9543 / NBRC 105858 / Y-104</strain>
    </source>
</reference>
<keyword evidence="5" id="KW-0548">Nucleotidyltransferase</keyword>
<dbReference type="KEGG" id="nml:Namu_5274"/>
<keyword evidence="5" id="KW-0239">DNA-directed DNA polymerase</keyword>
<dbReference type="AlphaFoldDB" id="C8XD50"/>
<dbReference type="GO" id="GO:0006302">
    <property type="term" value="P:double-strand break repair"/>
    <property type="evidence" value="ECO:0007669"/>
    <property type="project" value="TreeGrafter"/>
</dbReference>
<dbReference type="PANTHER" id="PTHR10133:SF27">
    <property type="entry name" value="DNA POLYMERASE NU"/>
    <property type="match status" value="1"/>
</dbReference>
<protein>
    <recommendedName>
        <fullName evidence="1">DNA-directed DNA polymerase</fullName>
        <ecNumber evidence="1">2.7.7.7</ecNumber>
    </recommendedName>
</protein>
<proteinExistence type="predicted"/>
<dbReference type="InterPro" id="IPR001098">
    <property type="entry name" value="DNA-dir_DNA_pol_A_palm_dom"/>
</dbReference>
<dbReference type="InParanoid" id="C8XD50"/>
<organism evidence="5 6">
    <name type="scientific">Nakamurella multipartita (strain ATCC 700099 / DSM 44233 / CIP 104796 / JCM 9543 / NBRC 105858 / Y-104)</name>
    <name type="common">Microsphaera multipartita</name>
    <dbReference type="NCBI Taxonomy" id="479431"/>
    <lineage>
        <taxon>Bacteria</taxon>
        <taxon>Bacillati</taxon>
        <taxon>Actinomycetota</taxon>
        <taxon>Actinomycetes</taxon>
        <taxon>Nakamurellales</taxon>
        <taxon>Nakamurellaceae</taxon>
        <taxon>Nakamurella</taxon>
    </lineage>
</organism>
<dbReference type="SMART" id="SM00482">
    <property type="entry name" value="POLAc"/>
    <property type="match status" value="1"/>
</dbReference>
<evidence type="ECO:0000259" key="4">
    <source>
        <dbReference type="SMART" id="SM00482"/>
    </source>
</evidence>
<sequence length="550" mass="58403">MLACARRPDGTLVVQQLTDDGDRVGAPHDLDQHDLDQLDPAGQRWLWASTGVDYPPLMAAGIRAARCHDVAVVERILLGRAGAFGEPTSPAAVLARAQGRPAPAERVADLDPAPTLFELSGPADQPPDEDPTETLRLAYLDQRARAGRDGALGLLLAAECASALAATEMGAVGLPWRRDIHLAVLAELLGPRPVGGGRPPTLAALADEISQAFGFPVNPDSAVDVRAAFRRVGFDIESTRSWVIKAIDHPAVRPVLAYKELVRLHTANGWAWLEQWVRGNRFHAEYLSGAVVSGRWATRGGGALQIPRVLRQAVVADPGYRLIVADAAQLEPRVLAAISADLVLQAISAEDDLYAGLAADGFGGNRAAAKVAMLGAMYGQTTGEGGRLVSTLRARYPQAMGYVDGAARAGERGEVVHSVLGRACPPPGTSWEAVRIGRQQDATPAERTLADRLAGDRGRFTRNFVVQASAADWAAVWLAGLRTSLTEVAGAELVFFQHDELIVHAPEPVAEPVAGLIEDAADAARRLVFPGSAVQTPVRPVIVDRYADAK</sequence>
<dbReference type="GO" id="GO:0003677">
    <property type="term" value="F:DNA binding"/>
    <property type="evidence" value="ECO:0007669"/>
    <property type="project" value="InterPro"/>
</dbReference>
<dbReference type="OrthoDB" id="4414061at2"/>
<reference evidence="5 6" key="2">
    <citation type="journal article" date="2010" name="Stand. Genomic Sci.">
        <title>Complete genome sequence of Nakamurella multipartita type strain (Y-104).</title>
        <authorList>
            <person name="Tice H."/>
            <person name="Mayilraj S."/>
            <person name="Sims D."/>
            <person name="Lapidus A."/>
            <person name="Nolan M."/>
            <person name="Lucas S."/>
            <person name="Glavina Del Rio T."/>
            <person name="Copeland A."/>
            <person name="Cheng J.F."/>
            <person name="Meincke L."/>
            <person name="Bruce D."/>
            <person name="Goodwin L."/>
            <person name="Pitluck S."/>
            <person name="Ivanova N."/>
            <person name="Mavromatis K."/>
            <person name="Ovchinnikova G."/>
            <person name="Pati A."/>
            <person name="Chen A."/>
            <person name="Palaniappan K."/>
            <person name="Land M."/>
            <person name="Hauser L."/>
            <person name="Chang Y.J."/>
            <person name="Jeffries C.D."/>
            <person name="Detter J.C."/>
            <person name="Brettin T."/>
            <person name="Rohde M."/>
            <person name="Goker M."/>
            <person name="Bristow J."/>
            <person name="Eisen J.A."/>
            <person name="Markowitz V."/>
            <person name="Hugenholtz P."/>
            <person name="Kyrpides N.C."/>
            <person name="Klenk H.P."/>
            <person name="Chen F."/>
        </authorList>
    </citation>
    <scope>NUCLEOTIDE SEQUENCE [LARGE SCALE GENOMIC DNA]</scope>
    <source>
        <strain evidence="6">ATCC 700099 / DSM 44233 / CIP 104796 / JCM 9543 / NBRC 105858 / Y-104</strain>
    </source>
</reference>
<dbReference type="GO" id="GO:0006261">
    <property type="term" value="P:DNA-templated DNA replication"/>
    <property type="evidence" value="ECO:0007669"/>
    <property type="project" value="InterPro"/>
</dbReference>
<dbReference type="GO" id="GO:0003887">
    <property type="term" value="F:DNA-directed DNA polymerase activity"/>
    <property type="evidence" value="ECO:0007669"/>
    <property type="project" value="UniProtKB-KW"/>
</dbReference>
<dbReference type="Pfam" id="PF00476">
    <property type="entry name" value="DNA_pol_A"/>
    <property type="match status" value="1"/>
</dbReference>
<dbReference type="HOGENOM" id="CLU_035229_0_0_11"/>
<dbReference type="EC" id="2.7.7.7" evidence="1"/>
<dbReference type="eggNOG" id="COG0749">
    <property type="taxonomic scope" value="Bacteria"/>
</dbReference>
<evidence type="ECO:0000313" key="5">
    <source>
        <dbReference type="EMBL" id="ACV81540.1"/>
    </source>
</evidence>
<evidence type="ECO:0000256" key="1">
    <source>
        <dbReference type="ARBA" id="ARBA00012417"/>
    </source>
</evidence>
<keyword evidence="5" id="KW-0808">Transferase</keyword>
<keyword evidence="6" id="KW-1185">Reference proteome</keyword>
<dbReference type="PANTHER" id="PTHR10133">
    <property type="entry name" value="DNA POLYMERASE I"/>
    <property type="match status" value="1"/>
</dbReference>
<dbReference type="InterPro" id="IPR043502">
    <property type="entry name" value="DNA/RNA_pol_sf"/>
</dbReference>
<name>C8XD50_NAKMY</name>